<dbReference type="HOGENOM" id="CLU_116290_1_0_0"/>
<dbReference type="RefSeq" id="WP_011522571.1">
    <property type="nucleotide sequence ID" value="NC_008009.1"/>
</dbReference>
<dbReference type="KEGG" id="aba:Acid345_1768"/>
<dbReference type="AlphaFoldDB" id="Q1IQT1"/>
<protein>
    <submittedName>
        <fullName evidence="3">CheC-like protein</fullName>
    </submittedName>
</protein>
<dbReference type="GO" id="GO:0006935">
    <property type="term" value="P:chemotaxis"/>
    <property type="evidence" value="ECO:0007669"/>
    <property type="project" value="UniProtKB-KW"/>
</dbReference>
<dbReference type="InterPro" id="IPR028051">
    <property type="entry name" value="CheX-like_dom"/>
</dbReference>
<dbReference type="STRING" id="204669.Acid345_1768"/>
<dbReference type="Pfam" id="PF13690">
    <property type="entry name" value="CheX"/>
    <property type="match status" value="1"/>
</dbReference>
<dbReference type="eggNOG" id="COG1406">
    <property type="taxonomic scope" value="Bacteria"/>
</dbReference>
<dbReference type="Proteomes" id="UP000002432">
    <property type="component" value="Chromosome"/>
</dbReference>
<reference evidence="3 4" key="1">
    <citation type="journal article" date="2009" name="Appl. Environ. Microbiol.">
        <title>Three genomes from the phylum Acidobacteria provide insight into the lifestyles of these microorganisms in soils.</title>
        <authorList>
            <person name="Ward N.L."/>
            <person name="Challacombe J.F."/>
            <person name="Janssen P.H."/>
            <person name="Henrissat B."/>
            <person name="Coutinho P.M."/>
            <person name="Wu M."/>
            <person name="Xie G."/>
            <person name="Haft D.H."/>
            <person name="Sait M."/>
            <person name="Badger J."/>
            <person name="Barabote R.D."/>
            <person name="Bradley B."/>
            <person name="Brettin T.S."/>
            <person name="Brinkac L.M."/>
            <person name="Bruce D."/>
            <person name="Creasy T."/>
            <person name="Daugherty S.C."/>
            <person name="Davidsen T.M."/>
            <person name="DeBoy R.T."/>
            <person name="Detter J.C."/>
            <person name="Dodson R.J."/>
            <person name="Durkin A.S."/>
            <person name="Ganapathy A."/>
            <person name="Gwinn-Giglio M."/>
            <person name="Han C.S."/>
            <person name="Khouri H."/>
            <person name="Kiss H."/>
            <person name="Kothari S.P."/>
            <person name="Madupu R."/>
            <person name="Nelson K.E."/>
            <person name="Nelson W.C."/>
            <person name="Paulsen I."/>
            <person name="Penn K."/>
            <person name="Ren Q."/>
            <person name="Rosovitz M.J."/>
            <person name="Selengut J.D."/>
            <person name="Shrivastava S."/>
            <person name="Sullivan S.A."/>
            <person name="Tapia R."/>
            <person name="Thompson L.S."/>
            <person name="Watkins K.L."/>
            <person name="Yang Q."/>
            <person name="Yu C."/>
            <person name="Zafar N."/>
            <person name="Zhou L."/>
            <person name="Kuske C.R."/>
        </authorList>
    </citation>
    <scope>NUCLEOTIDE SEQUENCE [LARGE SCALE GENOMIC DNA]</scope>
    <source>
        <strain evidence="3 4">Ellin345</strain>
    </source>
</reference>
<dbReference type="SUPFAM" id="SSF103039">
    <property type="entry name" value="CheC-like"/>
    <property type="match status" value="1"/>
</dbReference>
<evidence type="ECO:0000256" key="1">
    <source>
        <dbReference type="ARBA" id="ARBA00022500"/>
    </source>
</evidence>
<dbReference type="EnsemblBacteria" id="ABF40769">
    <property type="protein sequence ID" value="ABF40769"/>
    <property type="gene ID" value="Acid345_1768"/>
</dbReference>
<sequence length="165" mass="18068">MKMDLIQPFINAADAVLAETLQCNTRIGDMTMEEEIYRRKGVAAVVNVTGDIEGRIIFDIDAETATRIASTLAGQEVAQSDEIIAETICELANLVIGNAVTALNDQGFRFKIHPPQVHKDDVGLPGSEDTEALVMFVETPAGNVFMNIAMRYNRRRRGEELVASA</sequence>
<dbReference type="CDD" id="cd17906">
    <property type="entry name" value="CheX"/>
    <property type="match status" value="1"/>
</dbReference>
<dbReference type="OrthoDB" id="9788100at2"/>
<dbReference type="InterPro" id="IPR038756">
    <property type="entry name" value="CheX-like"/>
</dbReference>
<evidence type="ECO:0000259" key="2">
    <source>
        <dbReference type="Pfam" id="PF13690"/>
    </source>
</evidence>
<feature type="domain" description="Chemotaxis phosphatase CheX-like" evidence="2">
    <location>
        <begin position="42"/>
        <end position="120"/>
    </location>
</feature>
<dbReference type="PANTHER" id="PTHR39452">
    <property type="entry name" value="CHEY-P PHOSPHATASE CHEX"/>
    <property type="match status" value="1"/>
</dbReference>
<proteinExistence type="predicted"/>
<accession>Q1IQT1</accession>
<evidence type="ECO:0000313" key="4">
    <source>
        <dbReference type="Proteomes" id="UP000002432"/>
    </source>
</evidence>
<dbReference type="EMBL" id="CP000360">
    <property type="protein sequence ID" value="ABF40769.1"/>
    <property type="molecule type" value="Genomic_DNA"/>
</dbReference>
<gene>
    <name evidence="3" type="ordered locus">Acid345_1768</name>
</gene>
<keyword evidence="1" id="KW-0145">Chemotaxis</keyword>
<keyword evidence="4" id="KW-1185">Reference proteome</keyword>
<organism evidence="3 4">
    <name type="scientific">Koribacter versatilis (strain Ellin345)</name>
    <dbReference type="NCBI Taxonomy" id="204669"/>
    <lineage>
        <taxon>Bacteria</taxon>
        <taxon>Pseudomonadati</taxon>
        <taxon>Acidobacteriota</taxon>
        <taxon>Terriglobia</taxon>
        <taxon>Terriglobales</taxon>
        <taxon>Candidatus Korobacteraceae</taxon>
        <taxon>Candidatus Korobacter</taxon>
    </lineage>
</organism>
<dbReference type="InterPro" id="IPR028976">
    <property type="entry name" value="CheC-like_sf"/>
</dbReference>
<name>Q1IQT1_KORVE</name>
<evidence type="ECO:0000313" key="3">
    <source>
        <dbReference type="EMBL" id="ABF40769.1"/>
    </source>
</evidence>
<dbReference type="Gene3D" id="3.40.1550.10">
    <property type="entry name" value="CheC-like"/>
    <property type="match status" value="1"/>
</dbReference>
<dbReference type="PANTHER" id="PTHR39452:SF1">
    <property type="entry name" value="CHEY-P PHOSPHATASE CHEX"/>
    <property type="match status" value="1"/>
</dbReference>